<dbReference type="Proteomes" id="UP000235786">
    <property type="component" value="Unassembled WGS sequence"/>
</dbReference>
<dbReference type="EMBL" id="KZ613964">
    <property type="protein sequence ID" value="PMD31040.1"/>
    <property type="molecule type" value="Genomic_DNA"/>
</dbReference>
<reference evidence="1 2" key="1">
    <citation type="submission" date="2016-04" db="EMBL/GenBank/DDBJ databases">
        <title>A degradative enzymes factory behind the ericoid mycorrhizal symbiosis.</title>
        <authorList>
            <consortium name="DOE Joint Genome Institute"/>
            <person name="Martino E."/>
            <person name="Morin E."/>
            <person name="Grelet G."/>
            <person name="Kuo A."/>
            <person name="Kohler A."/>
            <person name="Daghino S."/>
            <person name="Barry K."/>
            <person name="Choi C."/>
            <person name="Cichocki N."/>
            <person name="Clum A."/>
            <person name="Copeland A."/>
            <person name="Hainaut M."/>
            <person name="Haridas S."/>
            <person name="Labutti K."/>
            <person name="Lindquist E."/>
            <person name="Lipzen A."/>
            <person name="Khouja H.-R."/>
            <person name="Murat C."/>
            <person name="Ohm R."/>
            <person name="Olson A."/>
            <person name="Spatafora J."/>
            <person name="Veneault-Fourrey C."/>
            <person name="Henrissat B."/>
            <person name="Grigoriev I."/>
            <person name="Martin F."/>
            <person name="Perotto S."/>
        </authorList>
    </citation>
    <scope>NUCLEOTIDE SEQUENCE [LARGE SCALE GENOMIC DNA]</scope>
    <source>
        <strain evidence="1 2">F</strain>
    </source>
</reference>
<name>A0A2J6QXR3_HYAVF</name>
<sequence>MWHHRNLAPGGRLEHDLDLVAAFPSPPFEAVLVPGKDYRSSALRPRLSYENAGEPLTLDLLWRLLRSQGADHTSPYAKTCSIAFQADGKIYFVPQKARVGDIICSFSTELYTLVRMDTNSRVGSVLGRCLEFLPPGIRTEVNRPIISLGQIQIQFDLRTLHLQTRVSERECLEAN</sequence>
<keyword evidence="2" id="KW-1185">Reference proteome</keyword>
<proteinExistence type="predicted"/>
<accession>A0A2J6QXR3</accession>
<evidence type="ECO:0000313" key="2">
    <source>
        <dbReference type="Proteomes" id="UP000235786"/>
    </source>
</evidence>
<evidence type="ECO:0000313" key="1">
    <source>
        <dbReference type="EMBL" id="PMD31040.1"/>
    </source>
</evidence>
<gene>
    <name evidence="1" type="ORF">L207DRAFT_519704</name>
</gene>
<dbReference type="AlphaFoldDB" id="A0A2J6QXR3"/>
<organism evidence="1 2">
    <name type="scientific">Hyaloscypha variabilis (strain UAMH 11265 / GT02V1 / F)</name>
    <name type="common">Meliniomyces variabilis</name>
    <dbReference type="NCBI Taxonomy" id="1149755"/>
    <lineage>
        <taxon>Eukaryota</taxon>
        <taxon>Fungi</taxon>
        <taxon>Dikarya</taxon>
        <taxon>Ascomycota</taxon>
        <taxon>Pezizomycotina</taxon>
        <taxon>Leotiomycetes</taxon>
        <taxon>Helotiales</taxon>
        <taxon>Hyaloscyphaceae</taxon>
        <taxon>Hyaloscypha</taxon>
        <taxon>Hyaloscypha variabilis</taxon>
    </lineage>
</organism>
<protein>
    <submittedName>
        <fullName evidence="1">Uncharacterized protein</fullName>
    </submittedName>
</protein>